<accession>C1E6X2</accession>
<evidence type="ECO:0000256" key="1">
    <source>
        <dbReference type="SAM" id="SignalP"/>
    </source>
</evidence>
<evidence type="ECO:0000313" key="2">
    <source>
        <dbReference type="EMBL" id="ACO63506.1"/>
    </source>
</evidence>
<dbReference type="InParanoid" id="C1E6X2"/>
<sequence>MVSPADILATLGCVWAAAATSSPAPRTAHIDLWWQPAPSLQDARSACAATTRCTGVWWNERDSVYRRLSGAVAAVDARGAHADAYSVHINACDVATFREALAASHADVAFVVTTVPRKGRGRHKGKTYFAAHLDTTLAQTPTLPVIYVQGDNASSDQAERIIGAAHGVGDGDGRGATGDIRPIMYVRPPPWPEEKWRPPLKRHGNPKWFARENWHWSWSVLFAHFAGAGVGKGCVQSGAAHGSNGSGAKDLSLFAAPSDDGPHRCGVRVGFIEDDVVLAENVMSVLGDLPVEPPDDVLGVSLWDADDKPLWHRCFNCYSKAIVYQWEDARTLGTHVRENFWANPVDWLVDDFGRDTLRRYNRCLVPNLAEHIGDVSSNGVDRSWQKSPNFAPVARRASYRKVPVPDYPVRD</sequence>
<proteinExistence type="predicted"/>
<dbReference type="KEGG" id="mis:MICPUN_100675"/>
<dbReference type="RefSeq" id="XP_002502248.1">
    <property type="nucleotide sequence ID" value="XM_002502202.1"/>
</dbReference>
<dbReference type="GeneID" id="8243909"/>
<protein>
    <submittedName>
        <fullName evidence="2">Uncharacterized protein</fullName>
    </submittedName>
</protein>
<keyword evidence="1" id="KW-0732">Signal</keyword>
<dbReference type="Proteomes" id="UP000002009">
    <property type="component" value="Chromosome 5"/>
</dbReference>
<feature type="signal peptide" evidence="1">
    <location>
        <begin position="1"/>
        <end position="19"/>
    </location>
</feature>
<feature type="chain" id="PRO_5002908977" evidence="1">
    <location>
        <begin position="20"/>
        <end position="411"/>
    </location>
</feature>
<name>C1E6X2_MICCC</name>
<gene>
    <name evidence="2" type="ORF">MICPUN_100675</name>
</gene>
<organism evidence="2 3">
    <name type="scientific">Micromonas commoda (strain RCC299 / NOUM17 / CCMP2709)</name>
    <name type="common">Picoplanktonic green alga</name>
    <dbReference type="NCBI Taxonomy" id="296587"/>
    <lineage>
        <taxon>Eukaryota</taxon>
        <taxon>Viridiplantae</taxon>
        <taxon>Chlorophyta</taxon>
        <taxon>Mamiellophyceae</taxon>
        <taxon>Mamiellales</taxon>
        <taxon>Mamiellaceae</taxon>
        <taxon>Micromonas</taxon>
    </lineage>
</organism>
<dbReference type="AlphaFoldDB" id="C1E6X2"/>
<evidence type="ECO:0000313" key="3">
    <source>
        <dbReference type="Proteomes" id="UP000002009"/>
    </source>
</evidence>
<keyword evidence="3" id="KW-1185">Reference proteome</keyword>
<dbReference type="EMBL" id="CP001326">
    <property type="protein sequence ID" value="ACO63506.1"/>
    <property type="molecule type" value="Genomic_DNA"/>
</dbReference>
<reference evidence="2 3" key="1">
    <citation type="journal article" date="2009" name="Science">
        <title>Green evolution and dynamic adaptations revealed by genomes of the marine picoeukaryotes Micromonas.</title>
        <authorList>
            <person name="Worden A.Z."/>
            <person name="Lee J.H."/>
            <person name="Mock T."/>
            <person name="Rouze P."/>
            <person name="Simmons M.P."/>
            <person name="Aerts A.L."/>
            <person name="Allen A.E."/>
            <person name="Cuvelier M.L."/>
            <person name="Derelle E."/>
            <person name="Everett M.V."/>
            <person name="Foulon E."/>
            <person name="Grimwood J."/>
            <person name="Gundlach H."/>
            <person name="Henrissat B."/>
            <person name="Napoli C."/>
            <person name="McDonald S.M."/>
            <person name="Parker M.S."/>
            <person name="Rombauts S."/>
            <person name="Salamov A."/>
            <person name="Von Dassow P."/>
            <person name="Badger J.H."/>
            <person name="Coutinho P.M."/>
            <person name="Demir E."/>
            <person name="Dubchak I."/>
            <person name="Gentemann C."/>
            <person name="Eikrem W."/>
            <person name="Gready J.E."/>
            <person name="John U."/>
            <person name="Lanier W."/>
            <person name="Lindquist E.A."/>
            <person name="Lucas S."/>
            <person name="Mayer K.F."/>
            <person name="Moreau H."/>
            <person name="Not F."/>
            <person name="Otillar R."/>
            <person name="Panaud O."/>
            <person name="Pangilinan J."/>
            <person name="Paulsen I."/>
            <person name="Piegu B."/>
            <person name="Poliakov A."/>
            <person name="Robbens S."/>
            <person name="Schmutz J."/>
            <person name="Toulza E."/>
            <person name="Wyss T."/>
            <person name="Zelensky A."/>
            <person name="Zhou K."/>
            <person name="Armbrust E.V."/>
            <person name="Bhattacharya D."/>
            <person name="Goodenough U.W."/>
            <person name="Van de Peer Y."/>
            <person name="Grigoriev I.V."/>
        </authorList>
    </citation>
    <scope>NUCLEOTIDE SEQUENCE [LARGE SCALE GENOMIC DNA]</scope>
    <source>
        <strain evidence="3">RCC299 / NOUM17</strain>
    </source>
</reference>